<dbReference type="PANTHER" id="PTHR31528:SF1">
    <property type="entry name" value="4-AMINO-5-HYDROXYMETHYL-2-METHYLPYRIMIDINE PHOSPHATE SYNTHASE THI11-RELATED"/>
    <property type="match status" value="1"/>
</dbReference>
<feature type="region of interest" description="Disordered" evidence="1">
    <location>
        <begin position="19"/>
        <end position="57"/>
    </location>
</feature>
<dbReference type="Proteomes" id="UP000255167">
    <property type="component" value="Unassembled WGS sequence"/>
</dbReference>
<gene>
    <name evidence="2" type="ORF">NCTC9617_01198</name>
</gene>
<name>A0A378F6X1_KLEPN</name>
<feature type="compositionally biased region" description="Basic and acidic residues" evidence="1">
    <location>
        <begin position="29"/>
        <end position="52"/>
    </location>
</feature>
<protein>
    <submittedName>
        <fullName evidence="2">Hydroxymethylpyrimidine ABC transporter substrate-binding protein</fullName>
    </submittedName>
</protein>
<dbReference type="GO" id="GO:0009228">
    <property type="term" value="P:thiamine biosynthetic process"/>
    <property type="evidence" value="ECO:0007669"/>
    <property type="project" value="InterPro"/>
</dbReference>
<organism evidence="2 3">
    <name type="scientific">Klebsiella pneumoniae</name>
    <dbReference type="NCBI Taxonomy" id="573"/>
    <lineage>
        <taxon>Bacteria</taxon>
        <taxon>Pseudomonadati</taxon>
        <taxon>Pseudomonadota</taxon>
        <taxon>Gammaproteobacteria</taxon>
        <taxon>Enterobacterales</taxon>
        <taxon>Enterobacteriaceae</taxon>
        <taxon>Klebsiella/Raoultella group</taxon>
        <taxon>Klebsiella</taxon>
        <taxon>Klebsiella pneumoniae complex</taxon>
    </lineage>
</organism>
<accession>A0A378F6X1</accession>
<evidence type="ECO:0000313" key="3">
    <source>
        <dbReference type="Proteomes" id="UP000255167"/>
    </source>
</evidence>
<dbReference type="AlphaFoldDB" id="A0A378F6X1"/>
<dbReference type="EMBL" id="UGNC01000004">
    <property type="protein sequence ID" value="STW39668.1"/>
    <property type="molecule type" value="Genomic_DNA"/>
</dbReference>
<evidence type="ECO:0000256" key="1">
    <source>
        <dbReference type="SAM" id="MobiDB-lite"/>
    </source>
</evidence>
<dbReference type="Gene3D" id="3.40.190.10">
    <property type="entry name" value="Periplasmic binding protein-like II"/>
    <property type="match status" value="1"/>
</dbReference>
<proteinExistence type="predicted"/>
<dbReference type="PANTHER" id="PTHR31528">
    <property type="entry name" value="4-AMINO-5-HYDROXYMETHYL-2-METHYLPYRIMIDINE PHOSPHATE SYNTHASE THI11-RELATED"/>
    <property type="match status" value="1"/>
</dbReference>
<evidence type="ECO:0000313" key="2">
    <source>
        <dbReference type="EMBL" id="STW39668.1"/>
    </source>
</evidence>
<reference evidence="2 3" key="1">
    <citation type="submission" date="2018-06" db="EMBL/GenBank/DDBJ databases">
        <authorList>
            <consortium name="Pathogen Informatics"/>
            <person name="Doyle S."/>
        </authorList>
    </citation>
    <scope>NUCLEOTIDE SEQUENCE [LARGE SCALE GENOMIC DNA]</scope>
    <source>
        <strain evidence="2 3">NCTC9617</strain>
    </source>
</reference>
<sequence>MAKFVRASMEGWVSYLKDPAPGNALIKQDNPKNDRRSARLGRDQIREHHLIDGGDAASQGWGTMTDARWQKTRDFMVSAGLLAAATDWKQAYTTEFVQAMQVKP</sequence>
<dbReference type="InterPro" id="IPR027939">
    <property type="entry name" value="NMT1/THI5"/>
</dbReference>